<accession>A0AA88IN69</accession>
<feature type="chain" id="PRO_5041713701" description="Reverse transcriptase domain-containing protein" evidence="1">
    <location>
        <begin position="25"/>
        <end position="223"/>
    </location>
</feature>
<gene>
    <name evidence="3" type="ORF">QYM36_007637</name>
</gene>
<evidence type="ECO:0000259" key="2">
    <source>
        <dbReference type="Pfam" id="PF00078"/>
    </source>
</evidence>
<dbReference type="EMBL" id="JAVRJZ010000001">
    <property type="protein sequence ID" value="KAK2726856.1"/>
    <property type="molecule type" value="Genomic_DNA"/>
</dbReference>
<evidence type="ECO:0000256" key="1">
    <source>
        <dbReference type="SAM" id="SignalP"/>
    </source>
</evidence>
<sequence>MMKKAKIICTAVLIWLPKIPGVYPNSICPLLVLVDAALNKEQYVLAGLYISQAFNSLIHDSILYAAHSRGVSAAITSPEDDMYEKLLVQIQMSDSPDALILLPVYNGTRQGSTVSPDPSINVVIELQSQALPAFQAASVDVSLICYADGTIVPSCTCSRQKDNFITLRAQYVKIRLGFKASKSEVVVFKWNERSDICVTYKMLHIQDFCTPQSCFNFKVLFTY</sequence>
<name>A0AA88IN69_ARTSF</name>
<organism evidence="3 4">
    <name type="scientific">Artemia franciscana</name>
    <name type="common">Brine shrimp</name>
    <name type="synonym">Artemia sanfranciscana</name>
    <dbReference type="NCBI Taxonomy" id="6661"/>
    <lineage>
        <taxon>Eukaryota</taxon>
        <taxon>Metazoa</taxon>
        <taxon>Ecdysozoa</taxon>
        <taxon>Arthropoda</taxon>
        <taxon>Crustacea</taxon>
        <taxon>Branchiopoda</taxon>
        <taxon>Anostraca</taxon>
        <taxon>Artemiidae</taxon>
        <taxon>Artemia</taxon>
    </lineage>
</organism>
<feature type="domain" description="Reverse transcriptase" evidence="2">
    <location>
        <begin position="35"/>
        <end position="187"/>
    </location>
</feature>
<feature type="signal peptide" evidence="1">
    <location>
        <begin position="1"/>
        <end position="24"/>
    </location>
</feature>
<dbReference type="Proteomes" id="UP001187531">
    <property type="component" value="Unassembled WGS sequence"/>
</dbReference>
<evidence type="ECO:0000313" key="4">
    <source>
        <dbReference type="Proteomes" id="UP001187531"/>
    </source>
</evidence>
<evidence type="ECO:0000313" key="3">
    <source>
        <dbReference type="EMBL" id="KAK2726856.1"/>
    </source>
</evidence>
<proteinExistence type="predicted"/>
<dbReference type="Pfam" id="PF00078">
    <property type="entry name" value="RVT_1"/>
    <property type="match status" value="1"/>
</dbReference>
<protein>
    <recommendedName>
        <fullName evidence="2">Reverse transcriptase domain-containing protein</fullName>
    </recommendedName>
</protein>
<dbReference type="InterPro" id="IPR000477">
    <property type="entry name" value="RT_dom"/>
</dbReference>
<dbReference type="AlphaFoldDB" id="A0AA88IN69"/>
<keyword evidence="4" id="KW-1185">Reference proteome</keyword>
<comment type="caution">
    <text evidence="3">The sequence shown here is derived from an EMBL/GenBank/DDBJ whole genome shotgun (WGS) entry which is preliminary data.</text>
</comment>
<keyword evidence="1" id="KW-0732">Signal</keyword>
<reference evidence="3" key="1">
    <citation type="submission" date="2023-07" db="EMBL/GenBank/DDBJ databases">
        <title>Chromosome-level genome assembly of Artemia franciscana.</title>
        <authorList>
            <person name="Jo E."/>
        </authorList>
    </citation>
    <scope>NUCLEOTIDE SEQUENCE</scope>
    <source>
        <tissue evidence="3">Whole body</tissue>
    </source>
</reference>